<feature type="domain" description="DUF4340" evidence="1">
    <location>
        <begin position="71"/>
        <end position="234"/>
    </location>
</feature>
<dbReference type="Proteomes" id="UP000886069">
    <property type="component" value="Unassembled WGS sequence"/>
</dbReference>
<dbReference type="Pfam" id="PF14238">
    <property type="entry name" value="DUF4340"/>
    <property type="match status" value="1"/>
</dbReference>
<sequence>MRFKSTGILAILLVAIASYYFLVESKKQQAEKLEIRMSGRILPYDGDGIDRWVLINPDGERIEMERTYTGWRIVSPVAAEGASSTIEAVLMQLLPGLKLDAFADVENFADYGLEAPYATVIFHGRELPDTMFVGDKTPTSPSCYIRLGSSDTVLVSREMTHNVVNKTLYHLRDKNFLHIGSESIDSLRIESPGRIAAFSKRGGSWRVGDPPVRADDELIEKYLKTLTLAIIRGFPGEDLSEIGRYGLERPARKIFLSGGGRRFDIAFGDLFDDQVYVVRSGLDKVLLLEQEVLEPFDWTMRDIASRRISFFEYDEVAKITVEDPDTTISIEREPDGWRLGREPARQAKVQT</sequence>
<organism evidence="2">
    <name type="scientific">Eiseniibacteriota bacterium</name>
    <dbReference type="NCBI Taxonomy" id="2212470"/>
    <lineage>
        <taxon>Bacteria</taxon>
        <taxon>Candidatus Eiseniibacteriota</taxon>
    </lineage>
</organism>
<dbReference type="EMBL" id="DSEC01000465">
    <property type="protein sequence ID" value="HER44097.1"/>
    <property type="molecule type" value="Genomic_DNA"/>
</dbReference>
<evidence type="ECO:0000313" key="2">
    <source>
        <dbReference type="EMBL" id="HER44097.1"/>
    </source>
</evidence>
<accession>A0A7V2AVM2</accession>
<feature type="non-terminal residue" evidence="2">
    <location>
        <position position="351"/>
    </location>
</feature>
<reference evidence="2" key="1">
    <citation type="journal article" date="2020" name="mSystems">
        <title>Genome- and Community-Level Interaction Insights into Carbon Utilization and Element Cycling Functions of Hydrothermarchaeota in Hydrothermal Sediment.</title>
        <authorList>
            <person name="Zhou Z."/>
            <person name="Liu Y."/>
            <person name="Xu W."/>
            <person name="Pan J."/>
            <person name="Luo Z.H."/>
            <person name="Li M."/>
        </authorList>
    </citation>
    <scope>NUCLEOTIDE SEQUENCE [LARGE SCALE GENOMIC DNA]</scope>
    <source>
        <strain evidence="2">SpSt-1233</strain>
    </source>
</reference>
<name>A0A7V2AVM2_UNCEI</name>
<dbReference type="InterPro" id="IPR025641">
    <property type="entry name" value="DUF4340"/>
</dbReference>
<comment type="caution">
    <text evidence="2">The sequence shown here is derived from an EMBL/GenBank/DDBJ whole genome shotgun (WGS) entry which is preliminary data.</text>
</comment>
<dbReference type="AlphaFoldDB" id="A0A7V2AVM2"/>
<proteinExistence type="predicted"/>
<protein>
    <submittedName>
        <fullName evidence="2">DUF4340 domain-containing protein</fullName>
    </submittedName>
</protein>
<gene>
    <name evidence="2" type="ORF">ENO08_06525</name>
</gene>
<evidence type="ECO:0000259" key="1">
    <source>
        <dbReference type="Pfam" id="PF14238"/>
    </source>
</evidence>